<evidence type="ECO:0000313" key="2">
    <source>
        <dbReference type="Proteomes" id="UP001160148"/>
    </source>
</evidence>
<protein>
    <submittedName>
        <fullName evidence="1">Uncharacterized protein</fullName>
    </submittedName>
</protein>
<reference evidence="1 2" key="1">
    <citation type="submission" date="2023-01" db="EMBL/GenBank/DDBJ databases">
        <authorList>
            <person name="Whitehead M."/>
        </authorList>
    </citation>
    <scope>NUCLEOTIDE SEQUENCE [LARGE SCALE GENOMIC DNA]</scope>
</reference>
<dbReference type="InterPro" id="IPR018247">
    <property type="entry name" value="EF_Hand_1_Ca_BS"/>
</dbReference>
<dbReference type="PROSITE" id="PS00018">
    <property type="entry name" value="EF_HAND_1"/>
    <property type="match status" value="1"/>
</dbReference>
<dbReference type="Proteomes" id="UP001160148">
    <property type="component" value="Unassembled WGS sequence"/>
</dbReference>
<sequence>MSNHNADEHLLEISNTDLVSTLNRRRVQINASITKHSTFVNKYVETPNAISEAESRLNIIPTLLNQFEDIQSCIEEIDDDNDDTHLIAREEFET</sequence>
<evidence type="ECO:0000313" key="1">
    <source>
        <dbReference type="EMBL" id="CAI6371844.1"/>
    </source>
</evidence>
<dbReference type="EMBL" id="CARXXK010001015">
    <property type="protein sequence ID" value="CAI6371844.1"/>
    <property type="molecule type" value="Genomic_DNA"/>
</dbReference>
<organism evidence="1 2">
    <name type="scientific">Macrosiphum euphorbiae</name>
    <name type="common">potato aphid</name>
    <dbReference type="NCBI Taxonomy" id="13131"/>
    <lineage>
        <taxon>Eukaryota</taxon>
        <taxon>Metazoa</taxon>
        <taxon>Ecdysozoa</taxon>
        <taxon>Arthropoda</taxon>
        <taxon>Hexapoda</taxon>
        <taxon>Insecta</taxon>
        <taxon>Pterygota</taxon>
        <taxon>Neoptera</taxon>
        <taxon>Paraneoptera</taxon>
        <taxon>Hemiptera</taxon>
        <taxon>Sternorrhyncha</taxon>
        <taxon>Aphidomorpha</taxon>
        <taxon>Aphidoidea</taxon>
        <taxon>Aphididae</taxon>
        <taxon>Macrosiphini</taxon>
        <taxon>Macrosiphum</taxon>
    </lineage>
</organism>
<gene>
    <name evidence="1" type="ORF">MEUPH1_LOCUS25794</name>
</gene>
<accession>A0AAV0XW23</accession>
<name>A0AAV0XW23_9HEMI</name>
<comment type="caution">
    <text evidence="1">The sequence shown here is derived from an EMBL/GenBank/DDBJ whole genome shotgun (WGS) entry which is preliminary data.</text>
</comment>
<keyword evidence="2" id="KW-1185">Reference proteome</keyword>
<proteinExistence type="predicted"/>
<dbReference type="AlphaFoldDB" id="A0AAV0XW23"/>